<dbReference type="EMBL" id="JAHHHW010000116">
    <property type="protein sequence ID" value="MBW4433869.1"/>
    <property type="molecule type" value="Genomic_DNA"/>
</dbReference>
<organism evidence="2 3">
    <name type="scientific">Pelatocladus maniniholoensis HA4357-MV3</name>
    <dbReference type="NCBI Taxonomy" id="1117104"/>
    <lineage>
        <taxon>Bacteria</taxon>
        <taxon>Bacillati</taxon>
        <taxon>Cyanobacteriota</taxon>
        <taxon>Cyanophyceae</taxon>
        <taxon>Nostocales</taxon>
        <taxon>Nostocaceae</taxon>
        <taxon>Pelatocladus</taxon>
    </lineage>
</organism>
<evidence type="ECO:0000256" key="1">
    <source>
        <dbReference type="SAM" id="Phobius"/>
    </source>
</evidence>
<dbReference type="PANTHER" id="PTHR38468:SF1">
    <property type="entry name" value="SLL0939 PROTEIN"/>
    <property type="match status" value="1"/>
</dbReference>
<reference evidence="2" key="1">
    <citation type="submission" date="2021-05" db="EMBL/GenBank/DDBJ databases">
        <authorList>
            <person name="Pietrasiak N."/>
            <person name="Ward R."/>
            <person name="Stajich J.E."/>
            <person name="Kurbessoian T."/>
        </authorList>
    </citation>
    <scope>NUCLEOTIDE SEQUENCE</scope>
    <source>
        <strain evidence="2">HA4357-MV3</strain>
    </source>
</reference>
<evidence type="ECO:0000313" key="2">
    <source>
        <dbReference type="EMBL" id="MBW4433869.1"/>
    </source>
</evidence>
<keyword evidence="1" id="KW-0812">Transmembrane</keyword>
<dbReference type="Proteomes" id="UP000813215">
    <property type="component" value="Unassembled WGS sequence"/>
</dbReference>
<sequence length="122" mass="13526">MEAIITNLITWLATGIDFVTGIIIGFAALEATVKTIMLYFPYRKNMDDSKERIRLSLGKSLTLSLEFALAADILRSAIAPTWDEIGKLAAIIALRTILNYFLSKEIEQATKKKTGNAFGLEK</sequence>
<dbReference type="Pfam" id="PF07784">
    <property type="entry name" value="DUF1622"/>
    <property type="match status" value="1"/>
</dbReference>
<dbReference type="InterPro" id="IPR012427">
    <property type="entry name" value="DUF1622"/>
</dbReference>
<dbReference type="AlphaFoldDB" id="A0A9E3HBV4"/>
<proteinExistence type="predicted"/>
<evidence type="ECO:0000313" key="3">
    <source>
        <dbReference type="Proteomes" id="UP000813215"/>
    </source>
</evidence>
<comment type="caution">
    <text evidence="2">The sequence shown here is derived from an EMBL/GenBank/DDBJ whole genome shotgun (WGS) entry which is preliminary data.</text>
</comment>
<reference evidence="2" key="2">
    <citation type="journal article" date="2022" name="Microbiol. Resour. Announc.">
        <title>Metagenome Sequencing to Explore Phylogenomics of Terrestrial Cyanobacteria.</title>
        <authorList>
            <person name="Ward R.D."/>
            <person name="Stajich J.E."/>
            <person name="Johansen J.R."/>
            <person name="Huntemann M."/>
            <person name="Clum A."/>
            <person name="Foster B."/>
            <person name="Foster B."/>
            <person name="Roux S."/>
            <person name="Palaniappan K."/>
            <person name="Varghese N."/>
            <person name="Mukherjee S."/>
            <person name="Reddy T.B.K."/>
            <person name="Daum C."/>
            <person name="Copeland A."/>
            <person name="Chen I.A."/>
            <person name="Ivanova N.N."/>
            <person name="Kyrpides N.C."/>
            <person name="Shapiro N."/>
            <person name="Eloe-Fadrosh E.A."/>
            <person name="Pietrasiak N."/>
        </authorList>
    </citation>
    <scope>NUCLEOTIDE SEQUENCE</scope>
    <source>
        <strain evidence="2">HA4357-MV3</strain>
    </source>
</reference>
<accession>A0A9E3HBV4</accession>
<protein>
    <submittedName>
        <fullName evidence="2">DUF1622 domain-containing protein</fullName>
    </submittedName>
</protein>
<feature type="transmembrane region" description="Helical" evidence="1">
    <location>
        <begin position="18"/>
        <end position="40"/>
    </location>
</feature>
<keyword evidence="1" id="KW-1133">Transmembrane helix</keyword>
<keyword evidence="1" id="KW-0472">Membrane</keyword>
<dbReference type="PANTHER" id="PTHR38468">
    <property type="entry name" value="SLL0939 PROTEIN"/>
    <property type="match status" value="1"/>
</dbReference>
<gene>
    <name evidence="2" type="ORF">KME28_19690</name>
</gene>
<name>A0A9E3HBV4_9NOST</name>